<dbReference type="RefSeq" id="WP_184677197.1">
    <property type="nucleotide sequence ID" value="NZ_JACHGY010000001.1"/>
</dbReference>
<dbReference type="AlphaFoldDB" id="A0A7X0H885"/>
<proteinExistence type="predicted"/>
<gene>
    <name evidence="1" type="ORF">HNQ40_001431</name>
</gene>
<keyword evidence="2" id="KW-1185">Reference proteome</keyword>
<dbReference type="Proteomes" id="UP000541810">
    <property type="component" value="Unassembled WGS sequence"/>
</dbReference>
<organism evidence="1 2">
    <name type="scientific">Algisphaera agarilytica</name>
    <dbReference type="NCBI Taxonomy" id="1385975"/>
    <lineage>
        <taxon>Bacteria</taxon>
        <taxon>Pseudomonadati</taxon>
        <taxon>Planctomycetota</taxon>
        <taxon>Phycisphaerae</taxon>
        <taxon>Phycisphaerales</taxon>
        <taxon>Phycisphaeraceae</taxon>
        <taxon>Algisphaera</taxon>
    </lineage>
</organism>
<evidence type="ECO:0000313" key="2">
    <source>
        <dbReference type="Proteomes" id="UP000541810"/>
    </source>
</evidence>
<evidence type="ECO:0000313" key="1">
    <source>
        <dbReference type="EMBL" id="MBB6429625.1"/>
    </source>
</evidence>
<reference evidence="1 2" key="1">
    <citation type="submission" date="2020-08" db="EMBL/GenBank/DDBJ databases">
        <title>Genomic Encyclopedia of Type Strains, Phase IV (KMG-IV): sequencing the most valuable type-strain genomes for metagenomic binning, comparative biology and taxonomic classification.</title>
        <authorList>
            <person name="Goeker M."/>
        </authorList>
    </citation>
    <scope>NUCLEOTIDE SEQUENCE [LARGE SCALE GENOMIC DNA]</scope>
    <source>
        <strain evidence="1 2">DSM 103725</strain>
    </source>
</reference>
<accession>A0A7X0H885</accession>
<comment type="caution">
    <text evidence="1">The sequence shown here is derived from an EMBL/GenBank/DDBJ whole genome shotgun (WGS) entry which is preliminary data.</text>
</comment>
<protein>
    <submittedName>
        <fullName evidence="1">Uncharacterized protein</fullName>
    </submittedName>
</protein>
<dbReference type="EMBL" id="JACHGY010000001">
    <property type="protein sequence ID" value="MBB6429625.1"/>
    <property type="molecule type" value="Genomic_DNA"/>
</dbReference>
<name>A0A7X0H885_9BACT</name>
<sequence>MPTVSFGLTQALLTGTDLETRMVEVSGLSGDTLSYYDDNRWLTQGSVAEYVRMIPVVPGHLSRPYHEAASQQRIWLVNGQSFSGQWTGTRSNGEVIEWAHPELGRFAFGLDNVRLLRLSSSSLNLGRVLTDPPDSDTVYFVNGDQITGFVITVSQDSVVLIPDGGDNEIGFPVSNIAAVQFANPPIESANEGDTVVLRDGSRFSAKGLNIQGDLITLSPTLSPMDAAVELTLNQVMAIEFSASGLKLDNLYRQPQEVLSGGAVFGSDWVPGQEQGGFGMHAPVTVKFSLPSGTQRFSTQARLNLPEGLPRERAVLADVELRVYLDGLDTTPIVEARLDAENPQAPINVVLEPGHEALIIELDPADNGPILDRVLLKGGQLLIEAPRPRPGTGDATR</sequence>